<comment type="similarity">
    <text evidence="4">Belongs to the peptidase S1 family. CLIP subfamily.</text>
</comment>
<feature type="non-terminal residue" evidence="7">
    <location>
        <position position="164"/>
    </location>
</feature>
<feature type="chain" id="PRO_5008584354" description="Peptidase S1 domain-containing protein" evidence="5">
    <location>
        <begin position="20"/>
        <end position="164"/>
    </location>
</feature>
<keyword evidence="3" id="KW-0325">Glycoprotein</keyword>
<dbReference type="GO" id="GO:0006508">
    <property type="term" value="P:proteolysis"/>
    <property type="evidence" value="ECO:0007669"/>
    <property type="project" value="InterPro"/>
</dbReference>
<dbReference type="InterPro" id="IPR001254">
    <property type="entry name" value="Trypsin_dom"/>
</dbReference>
<dbReference type="FunFam" id="2.40.10.10:FF:000028">
    <property type="entry name" value="Serine protease easter"/>
    <property type="match status" value="1"/>
</dbReference>
<evidence type="ECO:0000313" key="7">
    <source>
        <dbReference type="EMBL" id="JAS74538.1"/>
    </source>
</evidence>
<dbReference type="SUPFAM" id="SSF50494">
    <property type="entry name" value="Trypsin-like serine proteases"/>
    <property type="match status" value="1"/>
</dbReference>
<feature type="domain" description="Peptidase S1" evidence="6">
    <location>
        <begin position="47"/>
        <end position="164"/>
    </location>
</feature>
<organism evidence="7">
    <name type="scientific">Homalodisca liturata</name>
    <dbReference type="NCBI Taxonomy" id="320908"/>
    <lineage>
        <taxon>Eukaryota</taxon>
        <taxon>Metazoa</taxon>
        <taxon>Ecdysozoa</taxon>
        <taxon>Arthropoda</taxon>
        <taxon>Hexapoda</taxon>
        <taxon>Insecta</taxon>
        <taxon>Pterygota</taxon>
        <taxon>Neoptera</taxon>
        <taxon>Paraneoptera</taxon>
        <taxon>Hemiptera</taxon>
        <taxon>Auchenorrhyncha</taxon>
        <taxon>Membracoidea</taxon>
        <taxon>Cicadellidae</taxon>
        <taxon>Cicadellinae</taxon>
        <taxon>Proconiini</taxon>
        <taxon>Homalodisca</taxon>
    </lineage>
</organism>
<gene>
    <name evidence="8" type="ORF">g.21876</name>
    <name evidence="9" type="ORF">g.21877</name>
    <name evidence="7" type="ORF">g.21878</name>
</gene>
<keyword evidence="2" id="KW-1015">Disulfide bond</keyword>
<feature type="signal peptide" evidence="5">
    <location>
        <begin position="1"/>
        <end position="19"/>
    </location>
</feature>
<evidence type="ECO:0000256" key="1">
    <source>
        <dbReference type="ARBA" id="ARBA00022729"/>
    </source>
</evidence>
<dbReference type="InterPro" id="IPR009003">
    <property type="entry name" value="Peptidase_S1_PA"/>
</dbReference>
<dbReference type="Gene3D" id="2.40.10.10">
    <property type="entry name" value="Trypsin-like serine proteases"/>
    <property type="match status" value="1"/>
</dbReference>
<proteinExistence type="inferred from homology"/>
<name>A0A1B6HIQ3_9HEMI</name>
<evidence type="ECO:0000313" key="8">
    <source>
        <dbReference type="EMBL" id="JAS86666.1"/>
    </source>
</evidence>
<dbReference type="Pfam" id="PF00089">
    <property type="entry name" value="Trypsin"/>
    <property type="match status" value="1"/>
</dbReference>
<keyword evidence="1 5" id="KW-0732">Signal</keyword>
<dbReference type="PANTHER" id="PTHR24252:SF7">
    <property type="entry name" value="HYALIN"/>
    <property type="match status" value="1"/>
</dbReference>
<reference evidence="7" key="1">
    <citation type="submission" date="2015-11" db="EMBL/GenBank/DDBJ databases">
        <title>De novo transcriptome assembly of four potential Pierce s Disease insect vectors from Arizona vineyards.</title>
        <authorList>
            <person name="Tassone E.E."/>
        </authorList>
    </citation>
    <scope>NUCLEOTIDE SEQUENCE</scope>
</reference>
<sequence length="164" mass="18236">MRDWLNIVSTMMFLVLVAAGESDRDVILNKLPGDICGTRPRILDSKTLAGSRVQLGEYPWIAALFYPTYNSNSTQYRCTGSLITDQYVLTAAYCLDSAKTPINKPTTVRLGELDLESSTDGPTPIDVEVEKVILHPGYNESINTNVIGLIKLKRKVEFNDLVRP</sequence>
<dbReference type="PROSITE" id="PS50240">
    <property type="entry name" value="TRYPSIN_DOM"/>
    <property type="match status" value="1"/>
</dbReference>
<dbReference type="EMBL" id="GECU01004195">
    <property type="protein sequence ID" value="JAT03512.1"/>
    <property type="molecule type" value="Transcribed_RNA"/>
</dbReference>
<dbReference type="AlphaFoldDB" id="A0A1B6HIQ3"/>
<dbReference type="InterPro" id="IPR043504">
    <property type="entry name" value="Peptidase_S1_PA_chymotrypsin"/>
</dbReference>
<dbReference type="EMBL" id="GECU01033168">
    <property type="protein sequence ID" value="JAS74538.1"/>
    <property type="molecule type" value="Transcribed_RNA"/>
</dbReference>
<protein>
    <recommendedName>
        <fullName evidence="6">Peptidase S1 domain-containing protein</fullName>
    </recommendedName>
</protein>
<dbReference type="EMBL" id="GECU01021040">
    <property type="protein sequence ID" value="JAS86666.1"/>
    <property type="molecule type" value="Transcribed_RNA"/>
</dbReference>
<evidence type="ECO:0000256" key="5">
    <source>
        <dbReference type="SAM" id="SignalP"/>
    </source>
</evidence>
<evidence type="ECO:0000259" key="6">
    <source>
        <dbReference type="PROSITE" id="PS50240"/>
    </source>
</evidence>
<accession>A0A1B6HIQ3</accession>
<evidence type="ECO:0000256" key="4">
    <source>
        <dbReference type="ARBA" id="ARBA00024195"/>
    </source>
</evidence>
<dbReference type="PANTHER" id="PTHR24252">
    <property type="entry name" value="ACROSIN-RELATED"/>
    <property type="match status" value="1"/>
</dbReference>
<dbReference type="GO" id="GO:0004252">
    <property type="term" value="F:serine-type endopeptidase activity"/>
    <property type="evidence" value="ECO:0007669"/>
    <property type="project" value="InterPro"/>
</dbReference>
<evidence type="ECO:0000256" key="3">
    <source>
        <dbReference type="ARBA" id="ARBA00023180"/>
    </source>
</evidence>
<evidence type="ECO:0000256" key="2">
    <source>
        <dbReference type="ARBA" id="ARBA00023157"/>
    </source>
</evidence>
<evidence type="ECO:0000313" key="9">
    <source>
        <dbReference type="EMBL" id="JAT03512.1"/>
    </source>
</evidence>